<feature type="domain" description="MucBP" evidence="4">
    <location>
        <begin position="2287"/>
        <end position="2351"/>
    </location>
</feature>
<feature type="domain" description="MucBP" evidence="4">
    <location>
        <begin position="2715"/>
        <end position="2778"/>
    </location>
</feature>
<feature type="domain" description="MucBP" evidence="4">
    <location>
        <begin position="2785"/>
        <end position="2849"/>
    </location>
</feature>
<feature type="compositionally biased region" description="Low complexity" evidence="2">
    <location>
        <begin position="2967"/>
        <end position="2976"/>
    </location>
</feature>
<feature type="region of interest" description="Disordered" evidence="2">
    <location>
        <begin position="2967"/>
        <end position="2992"/>
    </location>
</feature>
<feature type="compositionally biased region" description="Basic and acidic residues" evidence="2">
    <location>
        <begin position="3039"/>
        <end position="3048"/>
    </location>
</feature>
<dbReference type="Gene3D" id="3.10.20.320">
    <property type="entry name" value="Putative peptidoglycan bound protein (lpxtg motif)"/>
    <property type="match status" value="16"/>
</dbReference>
<evidence type="ECO:0000256" key="2">
    <source>
        <dbReference type="SAM" id="MobiDB-lite"/>
    </source>
</evidence>
<feature type="domain" description="MucBP" evidence="4">
    <location>
        <begin position="1879"/>
        <end position="1947"/>
    </location>
</feature>
<feature type="domain" description="MucBP" evidence="4">
    <location>
        <begin position="2503"/>
        <end position="2567"/>
    </location>
</feature>
<feature type="domain" description="MucBP" evidence="4">
    <location>
        <begin position="1732"/>
        <end position="1779"/>
    </location>
</feature>
<keyword evidence="1" id="KW-0677">Repeat</keyword>
<evidence type="ECO:0000313" key="6">
    <source>
        <dbReference type="Proteomes" id="UP000265562"/>
    </source>
</evidence>
<dbReference type="Proteomes" id="UP000265562">
    <property type="component" value="Chromosome"/>
</dbReference>
<keyword evidence="3" id="KW-0812">Transmembrane</keyword>
<feature type="domain" description="MucBP" evidence="4">
    <location>
        <begin position="2856"/>
        <end position="2919"/>
    </location>
</feature>
<feature type="domain" description="MucBP" evidence="4">
    <location>
        <begin position="1429"/>
        <end position="1497"/>
    </location>
</feature>
<dbReference type="EMBL" id="CP032364">
    <property type="protein sequence ID" value="AYA98530.1"/>
    <property type="molecule type" value="Genomic_DNA"/>
</dbReference>
<sequence>MNNLKKRLLAALLSFVMVFLSMGEFFTVYAGPPGIVNDPDIIAEVTYDRSVVNSRGNSDFYVGEEVSFYANITVSSITRSIPGAYGKLYLPKKIFPTVNATNISTWINRPSTNYLNIDSSSDTEYHIVKLKFNNLGGGTTQTVPFKGKIADFSLANNESYVIPYQVYDANDTLLESNNNTFTAKTYPIGYGSEDYNYRRSYQYVQGSSDLQSNNSLSNTLSTYVDFYTRRTNWPAPGTYHGTSFPQVGADRRKTRVTVQLPANENFDTTDSRNAGWTYDPVNHTISKEKNYPSNTYTSEGFYIRYNNQPTGTLNAPVEVTFPITWAYVNDDGSIDQASLEKSKSFARYASFPAIPPTDRGITAYKSASPWYLTFDDREESTVHKYDISTTWGWNTGTPVTYPTLGQKKGRIFSILDTPEVDMEFMGYQIKYPNLTGKVVDASGTEQTIPVLDATQKAALSNNQLIGTKPDGSEEVIATNVSITENSTMIDLPNPTHYTKINLKFTNPIEVQAPNGKVVVATYKFRLAESSYNNVKTILDAKPDNEQSYSDTYNRANVYGDDGASHQWNAQTRQMIRWAKIYAKESAHTTQNQNLGTKYLNEEFAMTDGIQFRHNLPERGRDVKNPKFFLLADPALEFKGMTTNYLGQPTFGPYLNNYRVEYNFKNTGKTAYIWDFPTFHLPKGSNYYTIGFYPRFKTTKNMAGGQNSIDTYMSWDNNEEAATDKVPGLYDDVLDLDNDGNTTEKFTSKKATYLYSPPLELILTKRSKRADSAETLYSTLTTPDSEQIVDYKLNIFNNSITGVSGFTFFDILPHVGDKAIAPDQQGNYADRGSTYRLGLTGPLDPNPNYTYEYSTTPVTEGNIAANYAGATWTSSVSDWSAVTMFRLKMKPGYTLASGSSDDITFRAKMPDTTPLDTTNKAVNTFAGFAGDSYTGAFEALSNVVIPKKYKISGKIYYDVPPAGGSGNGTYLTTDGDVPAAGRTVSLYDASGNPVLDESGNPMTTTANANGDYAFDNISRAGTYKVVITPGVGDTISTNRVTSTSLIIGNDFADGTQGSNPVFDTSVTLTPSDDKKTANAALVASNSTLKVKYVDMAGNPIPLDDGSGNVADTDSVHGFRDPYTVTPPTTLTGVANYEYAEPDLTNGRPLTGTLNPGQNVVVLKYKRKTAGNITVNHFEVGGSTQLYTPSGATAPSAETYVGTEKLGLSENLTNKEADIANFEYVSTDVTGAPSATSPTATGNTTVTYQTAPQTVTYRYKRKDAANITVNHYEVGGSTQLYTPAGAAAPSAETISGAGKLGTTQNLTNKASDIANFEYVSTDVTGAPSATTPTSTGATTLTHGNTPQTVTYYYKRKNAGDVIVHHYEQGTTIQLVPDVTLNGTNKLGLPYNTTTQTIPNFTVVTVPTNQNGTYQPGTQTVTYYYKRNDAGNVIVNFVEQGTNTPLKSPETKSGAGKLGLAYTTTPDTFANYELVSATPTNHTGNYPPAGSDITVTYVYRRKNAGNITVNHYEVGGSTQLYKPAGAATAGPENFNGSGKLGLSENLTNKAADIANYEYVSVDVSGASGASTPTATGDTSVTYQTGNQVVTYRYKRKDAANITVHHYIDGTTTELYTPAGAASPGPETISGSGKLGLTENLTNKEADIANYEFVGVDVSGAASATTPSATGATTLTHGNTAQTVIYKYRRKNAGNIVVNHYEVGGSTQLYTPAGAASPSAQTFDGSGKLGLVENLTNKEADIANYEYVNVEVSAAPGASTPTATGATGVTYQAGTQTVTYRYRRKNAANITVHHVEDGTTTELYTPAGAAAPSAETISGAGKLGTTENLNNRAADIANFEYVGIDVSGAPSATSPSSTGATTLTHGNNAQTVTYKYRRKDAGNVIVNYVEQGSNIPLKSPDTLNGSGKLGLPYTTTPQNFNNYELVSATPANHSGNYPPAGNDITVTYVYKRKNAGNITVNHFEVGTTNQLYKPLGAAAPSAETFNGTGKLGLSEDLTNKEAAIANYEYVSVDVSGASGANTPSATGDTTVTYIAGNQVVNYYYKRKDASNITVHHIEDGTNTELYTPAGAAGPSPEVISGSGKLGTNENLTNKEANIANFEYVSVDVSGAPSATTPSATGATTLTHGNSPQTVIYKYRRKDVGNVIVHHYEQGTTTPVSPDENLSGVGKSGLTYTTSPATVANYTVVSTTPTNHTGTYPNSGTTVVTYEYVRNDGGNVIVHHYEDGTTTPLVPDTTLNGSGKLGLPYTTTEHNIPNFTLVAQPANKNGTYTSGNQEVTYFYRRNDAGNVLVHHYEAGTTTSVSPDENLSGAGKSGLTYNTSPATVVNYTVVSSTPTDHTGTYPNSGTTVVTYEYVRNNAGNVIVHHYEDGTTTPLVPDTTLNGSGKLGLPYTTTEHSIPNFTLVAQPSNKNGTYTSGNQEVTYFYRRNDAGNVLVHHYEQGTTTSVSPDENLSGAGKSGLTYNTSPATVANFTVVNATPTDHTGTYPSSGTTVVTYEYVRNDAQSVTVKYVEQGSGTPLDTDDVMGGAGKLGLPYTTTEKNIPNYELVAQPVNKNGTYTNTPQTVIYEYRRMPAGDVTSIYVDEDGNEIDIPETQSGTGKLGLPYTTTSKTIPNFTLVSIPTNANGTFIPGPQTVTYVYRRADAGDVTVYHKSVYDNSDLSTPTVLDGSRKLGLPYTTSPETYSDYEIDTVPSNATGTYVSGSQSVTYLYKRKQSGGVVVNYLDNHGNRIETPDTITGSDNVGLPYTTTPKTIPNYRLITVPPNANGVFTVPPITVNYIYKHEDAGDVVIEHIDENGNVPLETPEVLDGSEKLGESYTSSSKVFDNYDLISVPSNANGVFTSGSQSVTYVYRRKDAGDVIAHYVDTAGLPIESDEILDGSRSLGLPYETASKEIAGYTLLLVRGSETGVFSPGRIEVTYVYKKNPGQVIIPQPVIPVTPVTPGTIIPVTPGTIIPVTPGSITPISPVTPGGVTPVTPEGSIPSRIATPSQINRPGDRYQDLVIRPTATPSIATSSNVSRGGSTGAGGSSTLRTDKVNTVTEGKSKSDKELILIDNATPSREPQKSDYQKETKQTTSATSATRIGLSVPKTEDTKDMRGYIFALITSLTAVMALALKKKEDR</sequence>
<feature type="domain" description="MucBP" evidence="4">
    <location>
        <begin position="1286"/>
        <end position="1352"/>
    </location>
</feature>
<proteinExistence type="predicted"/>
<keyword evidence="3" id="KW-1133">Transmembrane helix</keyword>
<keyword evidence="6" id="KW-1185">Reference proteome</keyword>
<accession>A0A385PWQ2</accession>
<feature type="domain" description="MucBP" evidence="4">
    <location>
        <begin position="1211"/>
        <end position="1258"/>
    </location>
</feature>
<feature type="transmembrane region" description="Helical" evidence="3">
    <location>
        <begin position="3093"/>
        <end position="3112"/>
    </location>
</feature>
<dbReference type="RefSeq" id="WP_119808218.1">
    <property type="nucleotide sequence ID" value="NZ_CP032364.1"/>
</dbReference>
<feature type="domain" description="MucBP" evidence="4">
    <location>
        <begin position="1363"/>
        <end position="1423"/>
    </location>
</feature>
<feature type="domain" description="MucBP" evidence="4">
    <location>
        <begin position="1544"/>
        <end position="1591"/>
    </location>
</feature>
<feature type="domain" description="MucBP" evidence="4">
    <location>
        <begin position="1598"/>
        <end position="1685"/>
    </location>
</feature>
<evidence type="ECO:0000256" key="1">
    <source>
        <dbReference type="ARBA" id="ARBA00022737"/>
    </source>
</evidence>
<feature type="domain" description="MucBP" evidence="4">
    <location>
        <begin position="1807"/>
        <end position="1873"/>
    </location>
</feature>
<evidence type="ECO:0000313" key="5">
    <source>
        <dbReference type="EMBL" id="AYA98530.1"/>
    </source>
</evidence>
<dbReference type="KEGG" id="lua:D4A81_00470"/>
<dbReference type="Pfam" id="PF06458">
    <property type="entry name" value="MucBP"/>
    <property type="match status" value="22"/>
</dbReference>
<evidence type="ECO:0000259" key="4">
    <source>
        <dbReference type="Pfam" id="PF06458"/>
    </source>
</evidence>
<feature type="domain" description="MucBP" evidence="4">
    <location>
        <begin position="2048"/>
        <end position="2135"/>
    </location>
</feature>
<evidence type="ECO:0000256" key="3">
    <source>
        <dbReference type="SAM" id="Phobius"/>
    </source>
</evidence>
<gene>
    <name evidence="5" type="ORF">D4A81_00470</name>
</gene>
<feature type="domain" description="MucBP" evidence="4">
    <location>
        <begin position="2142"/>
        <end position="2207"/>
    </location>
</feature>
<feature type="compositionally biased region" description="Basic and acidic residues" evidence="2">
    <location>
        <begin position="3058"/>
        <end position="3069"/>
    </location>
</feature>
<dbReference type="OrthoDB" id="3193440at2"/>
<feature type="domain" description="MucBP" evidence="4">
    <location>
        <begin position="1087"/>
        <end position="1164"/>
    </location>
</feature>
<dbReference type="SUPFAM" id="SSF117074">
    <property type="entry name" value="Hypothetical protein PA1324"/>
    <property type="match status" value="1"/>
</dbReference>
<name>A0A385PWQ2_9FIRM</name>
<reference evidence="5 6" key="1">
    <citation type="submission" date="2018-09" db="EMBL/GenBank/DDBJ databases">
        <title>Genome sequencing of Lachnoanaerobaculum umeaense DSM 23576.</title>
        <authorList>
            <person name="Kook J.-K."/>
            <person name="Park S.-N."/>
            <person name="Lim Y.K."/>
        </authorList>
    </citation>
    <scope>NUCLEOTIDE SEQUENCE [LARGE SCALE GENOMIC DNA]</scope>
    <source>
        <strain evidence="6">DSM 23576 \ CCUG 58757</strain>
    </source>
</reference>
<feature type="domain" description="MucBP" evidence="4">
    <location>
        <begin position="2644"/>
        <end position="2708"/>
    </location>
</feature>
<protein>
    <recommendedName>
        <fullName evidence="4">MucBP domain-containing protein</fullName>
    </recommendedName>
</protein>
<feature type="domain" description="MucBP" evidence="4">
    <location>
        <begin position="2574"/>
        <end position="2637"/>
    </location>
</feature>
<feature type="domain" description="MucBP" evidence="4">
    <location>
        <begin position="2215"/>
        <end position="2279"/>
    </location>
</feature>
<feature type="domain" description="MucBP" evidence="4">
    <location>
        <begin position="2430"/>
        <end position="2495"/>
    </location>
</feature>
<dbReference type="InterPro" id="IPR009459">
    <property type="entry name" value="MucBP_dom"/>
</dbReference>
<organism evidence="5 6">
    <name type="scientific">Lachnoanaerobaculum umeaense</name>
    <dbReference type="NCBI Taxonomy" id="617123"/>
    <lineage>
        <taxon>Bacteria</taxon>
        <taxon>Bacillati</taxon>
        <taxon>Bacillota</taxon>
        <taxon>Clostridia</taxon>
        <taxon>Lachnospirales</taxon>
        <taxon>Lachnospiraceae</taxon>
        <taxon>Lachnoanaerobaculum</taxon>
    </lineage>
</organism>
<keyword evidence="3" id="KW-0472">Membrane</keyword>
<feature type="region of interest" description="Disordered" evidence="2">
    <location>
        <begin position="3006"/>
        <end position="3086"/>
    </location>
</feature>
<feature type="domain" description="MucBP" evidence="4">
    <location>
        <begin position="2359"/>
        <end position="2423"/>
    </location>
</feature>